<dbReference type="GO" id="GO:0005672">
    <property type="term" value="C:transcription factor TFIIA complex"/>
    <property type="evidence" value="ECO:0007669"/>
    <property type="project" value="InterPro"/>
</dbReference>
<dbReference type="OrthoDB" id="6275927at2759"/>
<dbReference type="PANTHER" id="PTHR12694:SF8">
    <property type="entry name" value="TRANSCRIPTION INITIATION FACTOR IIA SUBUNIT 1"/>
    <property type="match status" value="1"/>
</dbReference>
<name>A0A8H7CI66_9AGAR</name>
<gene>
    <name evidence="6" type="ORF">MVEN_02123000</name>
</gene>
<protein>
    <submittedName>
        <fullName evidence="6">Transcription factor IIA alpha/beta subunit</fullName>
    </submittedName>
</protein>
<comment type="similarity">
    <text evidence="2">Belongs to the TFIIA subunit 1 family.</text>
</comment>
<dbReference type="Gene3D" id="1.10.287.100">
    <property type="match status" value="1"/>
</dbReference>
<evidence type="ECO:0000313" key="6">
    <source>
        <dbReference type="EMBL" id="KAF7336867.1"/>
    </source>
</evidence>
<keyword evidence="4" id="KW-0539">Nucleus</keyword>
<evidence type="ECO:0000256" key="2">
    <source>
        <dbReference type="ARBA" id="ARBA00010059"/>
    </source>
</evidence>
<keyword evidence="7" id="KW-1185">Reference proteome</keyword>
<feature type="compositionally biased region" description="Acidic residues" evidence="5">
    <location>
        <begin position="144"/>
        <end position="156"/>
    </location>
</feature>
<dbReference type="Pfam" id="PF03153">
    <property type="entry name" value="TFIIA"/>
    <property type="match status" value="2"/>
</dbReference>
<feature type="region of interest" description="Disordered" evidence="5">
    <location>
        <begin position="131"/>
        <end position="214"/>
    </location>
</feature>
<proteinExistence type="inferred from homology"/>
<feature type="compositionally biased region" description="Acidic residues" evidence="5">
    <location>
        <begin position="182"/>
        <end position="211"/>
    </location>
</feature>
<comment type="subcellular location">
    <subcellularLocation>
        <location evidence="1">Nucleus</location>
    </subcellularLocation>
</comment>
<evidence type="ECO:0000313" key="7">
    <source>
        <dbReference type="Proteomes" id="UP000620124"/>
    </source>
</evidence>
<keyword evidence="3" id="KW-0804">Transcription</keyword>
<dbReference type="EMBL" id="JACAZI010000022">
    <property type="protein sequence ID" value="KAF7336867.1"/>
    <property type="molecule type" value="Genomic_DNA"/>
</dbReference>
<dbReference type="CDD" id="cd07976">
    <property type="entry name" value="TFIIA_alpha_beta_like"/>
    <property type="match status" value="1"/>
</dbReference>
<organism evidence="6 7">
    <name type="scientific">Mycena venus</name>
    <dbReference type="NCBI Taxonomy" id="2733690"/>
    <lineage>
        <taxon>Eukaryota</taxon>
        <taxon>Fungi</taxon>
        <taxon>Dikarya</taxon>
        <taxon>Basidiomycota</taxon>
        <taxon>Agaricomycotina</taxon>
        <taxon>Agaricomycetes</taxon>
        <taxon>Agaricomycetidae</taxon>
        <taxon>Agaricales</taxon>
        <taxon>Marasmiineae</taxon>
        <taxon>Mycenaceae</taxon>
        <taxon>Mycena</taxon>
    </lineage>
</organism>
<dbReference type="InterPro" id="IPR004855">
    <property type="entry name" value="TFIIA_asu/bsu"/>
</dbReference>
<evidence type="ECO:0000256" key="3">
    <source>
        <dbReference type="ARBA" id="ARBA00023163"/>
    </source>
</evidence>
<dbReference type="Gene3D" id="2.30.18.10">
    <property type="entry name" value="Transcription factor IIA (TFIIA), beta-barrel domain"/>
    <property type="match status" value="1"/>
</dbReference>
<comment type="caution">
    <text evidence="6">The sequence shown here is derived from an EMBL/GenBank/DDBJ whole genome shotgun (WGS) entry which is preliminary data.</text>
</comment>
<dbReference type="GO" id="GO:0006367">
    <property type="term" value="P:transcription initiation at RNA polymerase II promoter"/>
    <property type="evidence" value="ECO:0007669"/>
    <property type="project" value="InterPro"/>
</dbReference>
<accession>A0A8H7CI66</accession>
<evidence type="ECO:0000256" key="4">
    <source>
        <dbReference type="ARBA" id="ARBA00023242"/>
    </source>
</evidence>
<dbReference type="SUPFAM" id="SSF47396">
    <property type="entry name" value="Transcription factor IIA (TFIIA), alpha-helical domain"/>
    <property type="match status" value="1"/>
</dbReference>
<dbReference type="SUPFAM" id="SSF50784">
    <property type="entry name" value="Transcription factor IIA (TFIIA), beta-barrel domain"/>
    <property type="match status" value="1"/>
</dbReference>
<dbReference type="Proteomes" id="UP000620124">
    <property type="component" value="Unassembled WGS sequence"/>
</dbReference>
<dbReference type="AlphaFoldDB" id="A0A8H7CI66"/>
<evidence type="ECO:0000256" key="5">
    <source>
        <dbReference type="SAM" id="MobiDB-lite"/>
    </source>
</evidence>
<dbReference type="InterPro" id="IPR009088">
    <property type="entry name" value="TFIIA_b-brl"/>
</dbReference>
<dbReference type="SMART" id="SM01371">
    <property type="entry name" value="TFIIA"/>
    <property type="match status" value="1"/>
</dbReference>
<dbReference type="PANTHER" id="PTHR12694">
    <property type="entry name" value="TRANSCRIPTION INITIATION FACTOR IIA SUBUNIT 1"/>
    <property type="match status" value="1"/>
</dbReference>
<reference evidence="6" key="1">
    <citation type="submission" date="2020-05" db="EMBL/GenBank/DDBJ databases">
        <title>Mycena genomes resolve the evolution of fungal bioluminescence.</title>
        <authorList>
            <person name="Tsai I.J."/>
        </authorList>
    </citation>
    <scope>NUCLEOTIDE SEQUENCE</scope>
    <source>
        <strain evidence="6">CCC161011</strain>
    </source>
</reference>
<sequence>MSNKVVPSIYRAVIDDVIASIRPAFEEFGVADDVLHELQSKWESKVIASRVADFEPPQPAAPHHPYPTLPNANYGISYVPPSPAQSRVKNEPPNTGVDARYALATAQYALPPLPGPSFPGLSANTLPFPASLYRLPQTDGPAGSEDDDDDDDDDLEPAPMPRTAHPSLPQPAARGNPKAGAEDADADAEAINSDLDDSDTENEEENEEAQPESDIVFCTYERVARVKNKWKCVLKDGMIHTGGKDYLFQRCTGEFEW</sequence>
<evidence type="ECO:0000256" key="1">
    <source>
        <dbReference type="ARBA" id="ARBA00004123"/>
    </source>
</evidence>